<reference evidence="2 3" key="1">
    <citation type="journal article" date="2006" name="Science">
        <title>The genome of black cottonwood, Populus trichocarpa (Torr. &amp; Gray).</title>
        <authorList>
            <person name="Tuskan G.A."/>
            <person name="Difazio S."/>
            <person name="Jansson S."/>
            <person name="Bohlmann J."/>
            <person name="Grigoriev I."/>
            <person name="Hellsten U."/>
            <person name="Putnam N."/>
            <person name="Ralph S."/>
            <person name="Rombauts S."/>
            <person name="Salamov A."/>
            <person name="Schein J."/>
            <person name="Sterck L."/>
            <person name="Aerts A."/>
            <person name="Bhalerao R.R."/>
            <person name="Bhalerao R.P."/>
            <person name="Blaudez D."/>
            <person name="Boerjan W."/>
            <person name="Brun A."/>
            <person name="Brunner A."/>
            <person name="Busov V."/>
            <person name="Campbell M."/>
            <person name="Carlson J."/>
            <person name="Chalot M."/>
            <person name="Chapman J."/>
            <person name="Chen G.L."/>
            <person name="Cooper D."/>
            <person name="Coutinho P.M."/>
            <person name="Couturier J."/>
            <person name="Covert S."/>
            <person name="Cronk Q."/>
            <person name="Cunningham R."/>
            <person name="Davis J."/>
            <person name="Degroeve S."/>
            <person name="Dejardin A."/>
            <person name="Depamphilis C."/>
            <person name="Detter J."/>
            <person name="Dirks B."/>
            <person name="Dubchak I."/>
            <person name="Duplessis S."/>
            <person name="Ehlting J."/>
            <person name="Ellis B."/>
            <person name="Gendler K."/>
            <person name="Goodstein D."/>
            <person name="Gribskov M."/>
            <person name="Grimwood J."/>
            <person name="Groover A."/>
            <person name="Gunter L."/>
            <person name="Hamberger B."/>
            <person name="Heinze B."/>
            <person name="Helariutta Y."/>
            <person name="Henrissat B."/>
            <person name="Holligan D."/>
            <person name="Holt R."/>
            <person name="Huang W."/>
            <person name="Islam-Faridi N."/>
            <person name="Jones S."/>
            <person name="Jones-Rhoades M."/>
            <person name="Jorgensen R."/>
            <person name="Joshi C."/>
            <person name="Kangasjarvi J."/>
            <person name="Karlsson J."/>
            <person name="Kelleher C."/>
            <person name="Kirkpatrick R."/>
            <person name="Kirst M."/>
            <person name="Kohler A."/>
            <person name="Kalluri U."/>
            <person name="Larimer F."/>
            <person name="Leebens-Mack J."/>
            <person name="Leple J.C."/>
            <person name="Locascio P."/>
            <person name="Lou Y."/>
            <person name="Lucas S."/>
            <person name="Martin F."/>
            <person name="Montanini B."/>
            <person name="Napoli C."/>
            <person name="Nelson D.R."/>
            <person name="Nelson C."/>
            <person name="Nieminen K."/>
            <person name="Nilsson O."/>
            <person name="Pereda V."/>
            <person name="Peter G."/>
            <person name="Philippe R."/>
            <person name="Pilate G."/>
            <person name="Poliakov A."/>
            <person name="Razumovskaya J."/>
            <person name="Richardson P."/>
            <person name="Rinaldi C."/>
            <person name="Ritland K."/>
            <person name="Rouze P."/>
            <person name="Ryaboy D."/>
            <person name="Schmutz J."/>
            <person name="Schrader J."/>
            <person name="Segerman B."/>
            <person name="Shin H."/>
            <person name="Siddiqui A."/>
            <person name="Sterky F."/>
            <person name="Terry A."/>
            <person name="Tsai C.J."/>
            <person name="Uberbacher E."/>
            <person name="Unneberg P."/>
            <person name="Vahala J."/>
            <person name="Wall K."/>
            <person name="Wessler S."/>
            <person name="Yang G."/>
            <person name="Yin T."/>
            <person name="Douglas C."/>
            <person name="Marra M."/>
            <person name="Sandberg G."/>
            <person name="Van de Peer Y."/>
            <person name="Rokhsar D."/>
        </authorList>
    </citation>
    <scope>NUCLEOTIDE SEQUENCE [LARGE SCALE GENOMIC DNA]</scope>
    <source>
        <strain evidence="3">cv. Nisqually</strain>
    </source>
</reference>
<dbReference type="HOGENOM" id="CLU_189469_0_0_1"/>
<dbReference type="EMBL" id="CM009290">
    <property type="protein sequence ID" value="PNT52383.1"/>
    <property type="molecule type" value="Genomic_DNA"/>
</dbReference>
<dbReference type="PANTHER" id="PTHR38928:SF9">
    <property type="entry name" value="TRANSMEMBRANE PROTEIN"/>
    <property type="match status" value="1"/>
</dbReference>
<dbReference type="InParanoid" id="U5GSR8"/>
<dbReference type="PANTHER" id="PTHR38928">
    <property type="entry name" value="ARGOS7"/>
    <property type="match status" value="1"/>
</dbReference>
<keyword evidence="3" id="KW-1185">Reference proteome</keyword>
<evidence type="ECO:0008006" key="4">
    <source>
        <dbReference type="Google" id="ProtNLM"/>
    </source>
</evidence>
<evidence type="ECO:0000313" key="3">
    <source>
        <dbReference type="Proteomes" id="UP000006729"/>
    </source>
</evidence>
<proteinExistence type="predicted"/>
<dbReference type="STRING" id="3694.U5GSR8"/>
<protein>
    <recommendedName>
        <fullName evidence="4">Transmembrane protein</fullName>
    </recommendedName>
</protein>
<evidence type="ECO:0000256" key="1">
    <source>
        <dbReference type="SAM" id="Phobius"/>
    </source>
</evidence>
<keyword evidence="1" id="KW-0812">Transmembrane</keyword>
<keyword evidence="1" id="KW-1133">Transmembrane helix</keyword>
<name>U5GSR8_POPTR</name>
<dbReference type="eggNOG" id="ENOG502S9B2">
    <property type="taxonomic scope" value="Eukaryota"/>
</dbReference>
<sequence length="67" mass="6996">MVQCFSIVSVLILTVLAASMAVLPLMLPPLPPPPLILLFFPVGIMAALMFLALSPSDAAANVALYTV</sequence>
<gene>
    <name evidence="2" type="ORF">POPTR_001G028900</name>
</gene>
<organism evidence="2 3">
    <name type="scientific">Populus trichocarpa</name>
    <name type="common">Western balsam poplar</name>
    <name type="synonym">Populus balsamifera subsp. trichocarpa</name>
    <dbReference type="NCBI Taxonomy" id="3694"/>
    <lineage>
        <taxon>Eukaryota</taxon>
        <taxon>Viridiplantae</taxon>
        <taxon>Streptophyta</taxon>
        <taxon>Embryophyta</taxon>
        <taxon>Tracheophyta</taxon>
        <taxon>Spermatophyta</taxon>
        <taxon>Magnoliopsida</taxon>
        <taxon>eudicotyledons</taxon>
        <taxon>Gunneridae</taxon>
        <taxon>Pentapetalae</taxon>
        <taxon>rosids</taxon>
        <taxon>fabids</taxon>
        <taxon>Malpighiales</taxon>
        <taxon>Salicaceae</taxon>
        <taxon>Saliceae</taxon>
        <taxon>Populus</taxon>
    </lineage>
</organism>
<feature type="transmembrane region" description="Helical" evidence="1">
    <location>
        <begin position="33"/>
        <end position="53"/>
    </location>
</feature>
<keyword evidence="1" id="KW-0472">Membrane</keyword>
<dbReference type="Gramene" id="Potri.001G028900.1.v4.1">
    <property type="protein sequence ID" value="Potri.001G028900.1.v4.1"/>
    <property type="gene ID" value="Potri.001G028900.v4.1"/>
</dbReference>
<accession>U5GSR8</accession>
<evidence type="ECO:0000313" key="2">
    <source>
        <dbReference type="EMBL" id="PNT52383.1"/>
    </source>
</evidence>
<dbReference type="Proteomes" id="UP000006729">
    <property type="component" value="Chromosome 1"/>
</dbReference>
<dbReference type="AlphaFoldDB" id="U5GSR8"/>
<dbReference type="OMA" id="GRAMVKC"/>